<reference evidence="10" key="1">
    <citation type="submission" date="2018-07" db="EMBL/GenBank/DDBJ databases">
        <authorList>
            <person name="Zhao J."/>
        </authorList>
    </citation>
    <scope>NUCLEOTIDE SEQUENCE [LARGE SCALE GENOMIC DNA]</scope>
    <source>
        <strain evidence="10">GSSD-12</strain>
    </source>
</reference>
<dbReference type="PANTHER" id="PTHR43124:SF10">
    <property type="entry name" value="PURINE EFFLUX PUMP PBUE"/>
    <property type="match status" value="1"/>
</dbReference>
<evidence type="ECO:0000313" key="9">
    <source>
        <dbReference type="EMBL" id="AXG83132.1"/>
    </source>
</evidence>
<dbReference type="OrthoDB" id="9814237at2"/>
<feature type="transmembrane region" description="Helical" evidence="7">
    <location>
        <begin position="203"/>
        <end position="225"/>
    </location>
</feature>
<dbReference type="Gene3D" id="1.20.1250.20">
    <property type="entry name" value="MFS general substrate transporter like domains"/>
    <property type="match status" value="1"/>
</dbReference>
<feature type="transmembrane region" description="Helical" evidence="7">
    <location>
        <begin position="93"/>
        <end position="110"/>
    </location>
</feature>
<dbReference type="EMBL" id="CP031194">
    <property type="protein sequence ID" value="AXG83132.1"/>
    <property type="molecule type" value="Genomic_DNA"/>
</dbReference>
<feature type="transmembrane region" description="Helical" evidence="7">
    <location>
        <begin position="380"/>
        <end position="402"/>
    </location>
</feature>
<dbReference type="PROSITE" id="PS50850">
    <property type="entry name" value="MFS"/>
    <property type="match status" value="1"/>
</dbReference>
<evidence type="ECO:0000256" key="1">
    <source>
        <dbReference type="ARBA" id="ARBA00004651"/>
    </source>
</evidence>
<evidence type="ECO:0000256" key="3">
    <source>
        <dbReference type="ARBA" id="ARBA00022692"/>
    </source>
</evidence>
<evidence type="ECO:0000256" key="6">
    <source>
        <dbReference type="SAM" id="MobiDB-lite"/>
    </source>
</evidence>
<dbReference type="PANTHER" id="PTHR43124">
    <property type="entry name" value="PURINE EFFLUX PUMP PBUE"/>
    <property type="match status" value="1"/>
</dbReference>
<feature type="transmembrane region" description="Helical" evidence="7">
    <location>
        <begin position="316"/>
        <end position="336"/>
    </location>
</feature>
<feature type="transmembrane region" description="Helical" evidence="7">
    <location>
        <begin position="174"/>
        <end position="197"/>
    </location>
</feature>
<evidence type="ECO:0000256" key="5">
    <source>
        <dbReference type="ARBA" id="ARBA00023136"/>
    </source>
</evidence>
<evidence type="ECO:0000256" key="4">
    <source>
        <dbReference type="ARBA" id="ARBA00022989"/>
    </source>
</evidence>
<proteinExistence type="predicted"/>
<dbReference type="Proteomes" id="UP000253868">
    <property type="component" value="Chromosome"/>
</dbReference>
<evidence type="ECO:0000256" key="2">
    <source>
        <dbReference type="ARBA" id="ARBA00022475"/>
    </source>
</evidence>
<keyword evidence="5 7" id="KW-0472">Membrane</keyword>
<dbReference type="Pfam" id="PF07690">
    <property type="entry name" value="MFS_1"/>
    <property type="match status" value="1"/>
</dbReference>
<dbReference type="GO" id="GO:0005886">
    <property type="term" value="C:plasma membrane"/>
    <property type="evidence" value="ECO:0007669"/>
    <property type="project" value="UniProtKB-SubCell"/>
</dbReference>
<sequence>MASPSSSRRSPGAPSGPSVCGHCFISGLAPRKGNICYLYLVSVAFRQTPLWLCTLTLAAFAVQTDDFIIIGVLPELARDLRVSEGAAGQLVTVYSLVYALAAPAWALLLARIDRKRALCGALVVFAAANLAVPLVTSFPALMSLRVSAALAAAVVLPAALAAAAALAPPDRRGCYLSMVMTGLTGAVLIGVPAGTYIGDAIGWQATFVFAGVLGAAALLPALVTVPRSPAVVEPRTGVGELLRPVLDRTVLVVLLVTVVTVAGNLAFQTYLAPFLAGLASVTRRQLALLLVLSGVAGLVGTRLAGRCVDQYGSLRALVAAGGLFCAGMAAFCGLWVSRPVPLLPVAALLMWWSAAAWAVPPAVQALMVDRVGPERATQAMALHSSSAYAGAAVGGGLGGVLVVVDAGLLPAVAAVLVGLALGGVWWAARSARPGANVPNRSAGPGKPEANTAGSEHGARAAGGPPAVRDGEL</sequence>
<feature type="region of interest" description="Disordered" evidence="6">
    <location>
        <begin position="433"/>
        <end position="472"/>
    </location>
</feature>
<accession>A0A345I2F8</accession>
<organism evidence="9 10">
    <name type="scientific">Streptomyces paludis</name>
    <dbReference type="NCBI Taxonomy" id="2282738"/>
    <lineage>
        <taxon>Bacteria</taxon>
        <taxon>Bacillati</taxon>
        <taxon>Actinomycetota</taxon>
        <taxon>Actinomycetes</taxon>
        <taxon>Kitasatosporales</taxon>
        <taxon>Streptomycetaceae</taxon>
        <taxon>Streptomyces</taxon>
    </lineage>
</organism>
<feature type="domain" description="Major facilitator superfamily (MFS) profile" evidence="8">
    <location>
        <begin position="51"/>
        <end position="432"/>
    </location>
</feature>
<name>A0A345I2F8_9ACTN</name>
<feature type="transmembrane region" description="Helical" evidence="7">
    <location>
        <begin position="148"/>
        <end position="167"/>
    </location>
</feature>
<dbReference type="AlphaFoldDB" id="A0A345I2F8"/>
<feature type="transmembrane region" description="Helical" evidence="7">
    <location>
        <begin position="342"/>
        <end position="368"/>
    </location>
</feature>
<dbReference type="InterPro" id="IPR020846">
    <property type="entry name" value="MFS_dom"/>
</dbReference>
<comment type="subcellular location">
    <subcellularLocation>
        <location evidence="1">Cell membrane</location>
        <topology evidence="1">Multi-pass membrane protein</topology>
    </subcellularLocation>
</comment>
<dbReference type="CDD" id="cd17324">
    <property type="entry name" value="MFS_NepI_like"/>
    <property type="match status" value="1"/>
</dbReference>
<keyword evidence="2" id="KW-1003">Cell membrane</keyword>
<evidence type="ECO:0000313" key="10">
    <source>
        <dbReference type="Proteomes" id="UP000253868"/>
    </source>
</evidence>
<dbReference type="InterPro" id="IPR036259">
    <property type="entry name" value="MFS_trans_sf"/>
</dbReference>
<feature type="transmembrane region" description="Helical" evidence="7">
    <location>
        <begin position="117"/>
        <end position="142"/>
    </location>
</feature>
<dbReference type="InterPro" id="IPR011701">
    <property type="entry name" value="MFS"/>
</dbReference>
<dbReference type="KEGG" id="spad:DVK44_35880"/>
<keyword evidence="10" id="KW-1185">Reference proteome</keyword>
<feature type="transmembrane region" description="Helical" evidence="7">
    <location>
        <begin position="408"/>
        <end position="428"/>
    </location>
</feature>
<dbReference type="GO" id="GO:0022857">
    <property type="term" value="F:transmembrane transporter activity"/>
    <property type="evidence" value="ECO:0007669"/>
    <property type="project" value="InterPro"/>
</dbReference>
<dbReference type="InterPro" id="IPR050189">
    <property type="entry name" value="MFS_Efflux_Transporters"/>
</dbReference>
<feature type="transmembrane region" description="Helical" evidence="7">
    <location>
        <begin position="50"/>
        <end position="73"/>
    </location>
</feature>
<dbReference type="SUPFAM" id="SSF103473">
    <property type="entry name" value="MFS general substrate transporter"/>
    <property type="match status" value="1"/>
</dbReference>
<evidence type="ECO:0000259" key="8">
    <source>
        <dbReference type="PROSITE" id="PS50850"/>
    </source>
</evidence>
<feature type="transmembrane region" description="Helical" evidence="7">
    <location>
        <begin position="286"/>
        <end position="304"/>
    </location>
</feature>
<gene>
    <name evidence="9" type="ORF">DVK44_35880</name>
</gene>
<feature type="compositionally biased region" description="Low complexity" evidence="6">
    <location>
        <begin position="459"/>
        <end position="472"/>
    </location>
</feature>
<feature type="transmembrane region" description="Helical" evidence="7">
    <location>
        <begin position="245"/>
        <end position="266"/>
    </location>
</feature>
<evidence type="ECO:0000256" key="7">
    <source>
        <dbReference type="SAM" id="Phobius"/>
    </source>
</evidence>
<keyword evidence="4 7" id="KW-1133">Transmembrane helix</keyword>
<keyword evidence="3 7" id="KW-0812">Transmembrane</keyword>
<protein>
    <submittedName>
        <fullName evidence="9">MFS transporter</fullName>
    </submittedName>
</protein>